<sequence length="244" mass="26019">MRKQSGTTLLLLLLAAITVEGQRAQDNSRTWTRDSPSAPQTTNVWSQSGPQTRSGERVNPGVSSDTIDELIVRPGDPASLPVAVHSPPVHTGTSNIDSRVSMLESSVKGVERTLESLLDWLCQLPNENNARTAAGSLACNSRKKTAVVEEPTVIGNSAVKLDRARTRGQSATNDGWSTVGAKPATRGSSGTPTVNRAPITVAELQTFTEELLQKDTNNVASQLTINRQGTTNSRSVDDKAPQPL</sequence>
<feature type="compositionally biased region" description="Polar residues" evidence="1">
    <location>
        <begin position="223"/>
        <end position="234"/>
    </location>
</feature>
<name>A0AAV2QZI1_MEGNR</name>
<evidence type="ECO:0000313" key="4">
    <source>
        <dbReference type="EMBL" id="CAL4105956.1"/>
    </source>
</evidence>
<organism evidence="4 5">
    <name type="scientific">Meganyctiphanes norvegica</name>
    <name type="common">Northern krill</name>
    <name type="synonym">Thysanopoda norvegica</name>
    <dbReference type="NCBI Taxonomy" id="48144"/>
    <lineage>
        <taxon>Eukaryota</taxon>
        <taxon>Metazoa</taxon>
        <taxon>Ecdysozoa</taxon>
        <taxon>Arthropoda</taxon>
        <taxon>Crustacea</taxon>
        <taxon>Multicrustacea</taxon>
        <taxon>Malacostraca</taxon>
        <taxon>Eumalacostraca</taxon>
        <taxon>Eucarida</taxon>
        <taxon>Euphausiacea</taxon>
        <taxon>Euphausiidae</taxon>
        <taxon>Meganyctiphanes</taxon>
    </lineage>
</organism>
<feature type="chain" id="PRO_5043909655" description="EndoU domain-containing protein" evidence="2">
    <location>
        <begin position="22"/>
        <end position="244"/>
    </location>
</feature>
<protein>
    <recommendedName>
        <fullName evidence="3">EndoU domain-containing protein</fullName>
    </recommendedName>
</protein>
<dbReference type="EMBL" id="CAXKWB010012917">
    <property type="protein sequence ID" value="CAL4105956.1"/>
    <property type="molecule type" value="Genomic_DNA"/>
</dbReference>
<dbReference type="InterPro" id="IPR018998">
    <property type="entry name" value="EndoU_C"/>
</dbReference>
<accession>A0AAV2QZI1</accession>
<evidence type="ECO:0000313" key="5">
    <source>
        <dbReference type="Proteomes" id="UP001497623"/>
    </source>
</evidence>
<keyword evidence="2" id="KW-0732">Signal</keyword>
<proteinExistence type="predicted"/>
<feature type="region of interest" description="Disordered" evidence="1">
    <location>
        <begin position="164"/>
        <end position="194"/>
    </location>
</feature>
<dbReference type="GO" id="GO:0004521">
    <property type="term" value="F:RNA endonuclease activity"/>
    <property type="evidence" value="ECO:0007669"/>
    <property type="project" value="InterPro"/>
</dbReference>
<evidence type="ECO:0000256" key="2">
    <source>
        <dbReference type="SAM" id="SignalP"/>
    </source>
</evidence>
<feature type="region of interest" description="Disordered" evidence="1">
    <location>
        <begin position="23"/>
        <end position="62"/>
    </location>
</feature>
<feature type="signal peptide" evidence="2">
    <location>
        <begin position="1"/>
        <end position="21"/>
    </location>
</feature>
<evidence type="ECO:0000256" key="1">
    <source>
        <dbReference type="SAM" id="MobiDB-lite"/>
    </source>
</evidence>
<dbReference type="PROSITE" id="PS51959">
    <property type="entry name" value="ENDOU"/>
    <property type="match status" value="1"/>
</dbReference>
<keyword evidence="5" id="KW-1185">Reference proteome</keyword>
<reference evidence="4 5" key="1">
    <citation type="submission" date="2024-05" db="EMBL/GenBank/DDBJ databases">
        <authorList>
            <person name="Wallberg A."/>
        </authorList>
    </citation>
    <scope>NUCLEOTIDE SEQUENCE [LARGE SCALE GENOMIC DNA]</scope>
</reference>
<dbReference type="AlphaFoldDB" id="A0AAV2QZI1"/>
<comment type="caution">
    <text evidence="4">The sequence shown here is derived from an EMBL/GenBank/DDBJ whole genome shotgun (WGS) entry which is preliminary data.</text>
</comment>
<gene>
    <name evidence="4" type="ORF">MNOR_LOCUS18218</name>
</gene>
<feature type="domain" description="EndoU" evidence="3">
    <location>
        <begin position="200"/>
        <end position="244"/>
    </location>
</feature>
<feature type="compositionally biased region" description="Basic and acidic residues" evidence="1">
    <location>
        <begin position="235"/>
        <end position="244"/>
    </location>
</feature>
<feature type="region of interest" description="Disordered" evidence="1">
    <location>
        <begin position="223"/>
        <end position="244"/>
    </location>
</feature>
<dbReference type="Proteomes" id="UP001497623">
    <property type="component" value="Unassembled WGS sequence"/>
</dbReference>
<feature type="compositionally biased region" description="Polar residues" evidence="1">
    <location>
        <begin position="167"/>
        <end position="176"/>
    </location>
</feature>
<feature type="non-terminal residue" evidence="4">
    <location>
        <position position="244"/>
    </location>
</feature>
<evidence type="ECO:0000259" key="3">
    <source>
        <dbReference type="PROSITE" id="PS51959"/>
    </source>
</evidence>
<feature type="compositionally biased region" description="Polar residues" evidence="1">
    <location>
        <begin position="24"/>
        <end position="53"/>
    </location>
</feature>